<evidence type="ECO:0000256" key="16">
    <source>
        <dbReference type="SAM" id="MobiDB-lite"/>
    </source>
</evidence>
<name>A0A286UQI5_9AGAM</name>
<reference evidence="20 21" key="1">
    <citation type="journal article" date="2017" name="Mol. Ecol.">
        <title>Comparative and population genomic landscape of Phellinus noxius: A hypervariable fungus causing root rot in trees.</title>
        <authorList>
            <person name="Chung C.L."/>
            <person name="Lee T.J."/>
            <person name="Akiba M."/>
            <person name="Lee H.H."/>
            <person name="Kuo T.H."/>
            <person name="Liu D."/>
            <person name="Ke H.M."/>
            <person name="Yokoi T."/>
            <person name="Roa M.B."/>
            <person name="Lu M.J."/>
            <person name="Chang Y.Y."/>
            <person name="Ann P.J."/>
            <person name="Tsai J.N."/>
            <person name="Chen C.Y."/>
            <person name="Tzean S.S."/>
            <person name="Ota Y."/>
            <person name="Hattori T."/>
            <person name="Sahashi N."/>
            <person name="Liou R.F."/>
            <person name="Kikuchi T."/>
            <person name="Tsai I.J."/>
        </authorList>
    </citation>
    <scope>NUCLEOTIDE SEQUENCE [LARGE SCALE GENOMIC DNA]</scope>
    <source>
        <strain evidence="20 21">FFPRI411160</strain>
    </source>
</reference>
<dbReference type="Pfam" id="PF02877">
    <property type="entry name" value="PARP_reg"/>
    <property type="match status" value="1"/>
</dbReference>
<dbReference type="InterPro" id="IPR050800">
    <property type="entry name" value="ARTD/PARP"/>
</dbReference>
<dbReference type="Proteomes" id="UP000217199">
    <property type="component" value="Unassembled WGS sequence"/>
</dbReference>
<dbReference type="STRING" id="2282107.A0A286UQI5"/>
<evidence type="ECO:0000256" key="1">
    <source>
        <dbReference type="ARBA" id="ARBA00004123"/>
    </source>
</evidence>
<dbReference type="PANTHER" id="PTHR10459:SF60">
    <property type="entry name" value="POLY [ADP-RIBOSE] POLYMERASE 2"/>
    <property type="match status" value="1"/>
</dbReference>
<dbReference type="PROSITE" id="PS51059">
    <property type="entry name" value="PARP_CATALYTIC"/>
    <property type="match status" value="1"/>
</dbReference>
<evidence type="ECO:0000313" key="21">
    <source>
        <dbReference type="Proteomes" id="UP000217199"/>
    </source>
</evidence>
<dbReference type="GO" id="GO:0070212">
    <property type="term" value="P:protein poly-ADP-ribosylation"/>
    <property type="evidence" value="ECO:0007669"/>
    <property type="project" value="TreeGrafter"/>
</dbReference>
<dbReference type="EMBL" id="NBII01000002">
    <property type="protein sequence ID" value="PAV21799.1"/>
    <property type="molecule type" value="Genomic_DNA"/>
</dbReference>
<keyword evidence="7" id="KW-0013">ADP-ribosylation</keyword>
<dbReference type="GO" id="GO:0016779">
    <property type="term" value="F:nucleotidyltransferase activity"/>
    <property type="evidence" value="ECO:0007669"/>
    <property type="project" value="UniProtKB-KW"/>
</dbReference>
<dbReference type="SUPFAM" id="SSF47587">
    <property type="entry name" value="Domain of poly(ADP-ribose) polymerase"/>
    <property type="match status" value="1"/>
</dbReference>
<evidence type="ECO:0000259" key="19">
    <source>
        <dbReference type="PROSITE" id="PS51977"/>
    </source>
</evidence>
<evidence type="ECO:0000256" key="11">
    <source>
        <dbReference type="ARBA" id="ARBA00023125"/>
    </source>
</evidence>
<dbReference type="Pfam" id="PF05406">
    <property type="entry name" value="WGR"/>
    <property type="match status" value="1"/>
</dbReference>
<dbReference type="GO" id="GO:0003677">
    <property type="term" value="F:DNA binding"/>
    <property type="evidence" value="ECO:0007669"/>
    <property type="project" value="UniProtKB-KW"/>
</dbReference>
<dbReference type="EC" id="2.4.2.-" evidence="15"/>
<feature type="domain" description="PARP catalytic" evidence="17">
    <location>
        <begin position="435"/>
        <end position="670"/>
    </location>
</feature>
<evidence type="ECO:0000256" key="13">
    <source>
        <dbReference type="ARBA" id="ARBA00024347"/>
    </source>
</evidence>
<evidence type="ECO:0000256" key="14">
    <source>
        <dbReference type="ARBA" id="ARBA00033987"/>
    </source>
</evidence>
<evidence type="ECO:0000256" key="5">
    <source>
        <dbReference type="ARBA" id="ARBA00022723"/>
    </source>
</evidence>
<feature type="compositionally biased region" description="Polar residues" evidence="16">
    <location>
        <begin position="12"/>
        <end position="27"/>
    </location>
</feature>
<dbReference type="SMART" id="SM00773">
    <property type="entry name" value="WGR"/>
    <property type="match status" value="1"/>
</dbReference>
<dbReference type="FunFam" id="3.90.228.10:FF:000002">
    <property type="entry name" value="Poly [ADP-ribose] polymerase"/>
    <property type="match status" value="1"/>
</dbReference>
<keyword evidence="3 15" id="KW-0808">Transferase</keyword>
<feature type="region of interest" description="Disordered" evidence="16">
    <location>
        <begin position="1"/>
        <end position="142"/>
    </location>
</feature>
<protein>
    <recommendedName>
        <fullName evidence="15">Poly [ADP-ribose] polymerase</fullName>
        <shortName evidence="15">PARP</shortName>
        <ecNumber evidence="15">2.4.2.-</ecNumber>
    </recommendedName>
</protein>
<keyword evidence="21" id="KW-1185">Reference proteome</keyword>
<evidence type="ECO:0000256" key="9">
    <source>
        <dbReference type="ARBA" id="ARBA00022833"/>
    </source>
</evidence>
<keyword evidence="2 15" id="KW-0328">Glycosyltransferase</keyword>
<keyword evidence="5" id="KW-0479">Metal-binding</keyword>
<evidence type="ECO:0000256" key="3">
    <source>
        <dbReference type="ARBA" id="ARBA00022679"/>
    </source>
</evidence>
<dbReference type="InterPro" id="IPR036930">
    <property type="entry name" value="WGR_dom_sf"/>
</dbReference>
<dbReference type="FunFam" id="1.20.142.10:FF:000002">
    <property type="entry name" value="Poly [ADP-ribose] polymerase"/>
    <property type="match status" value="1"/>
</dbReference>
<dbReference type="InParanoid" id="A0A286UQI5"/>
<keyword evidence="8" id="KW-0863">Zinc-finger</keyword>
<dbReference type="InterPro" id="IPR036616">
    <property type="entry name" value="Poly(ADP-ribose)pol_reg_dom_sf"/>
</dbReference>
<comment type="catalytic activity">
    <reaction evidence="14">
        <text>NAD(+) + (ADP-D-ribosyl)n-acceptor = nicotinamide + (ADP-D-ribosyl)n+1-acceptor + H(+).</text>
        <dbReference type="EC" id="2.4.2.30"/>
    </reaction>
</comment>
<evidence type="ECO:0000256" key="4">
    <source>
        <dbReference type="ARBA" id="ARBA00022695"/>
    </source>
</evidence>
<evidence type="ECO:0000256" key="6">
    <source>
        <dbReference type="ARBA" id="ARBA00022737"/>
    </source>
</evidence>
<dbReference type="SUPFAM" id="SSF56399">
    <property type="entry name" value="ADP-ribosylation"/>
    <property type="match status" value="1"/>
</dbReference>
<dbReference type="PROSITE" id="PS51977">
    <property type="entry name" value="WGR"/>
    <property type="match status" value="1"/>
</dbReference>
<feature type="compositionally biased region" description="Low complexity" evidence="16">
    <location>
        <begin position="75"/>
        <end position="86"/>
    </location>
</feature>
<evidence type="ECO:0000256" key="2">
    <source>
        <dbReference type="ARBA" id="ARBA00022676"/>
    </source>
</evidence>
<evidence type="ECO:0000256" key="10">
    <source>
        <dbReference type="ARBA" id="ARBA00023027"/>
    </source>
</evidence>
<feature type="domain" description="WGR" evidence="19">
    <location>
        <begin position="168"/>
        <end position="266"/>
    </location>
</feature>
<dbReference type="GO" id="GO:0005730">
    <property type="term" value="C:nucleolus"/>
    <property type="evidence" value="ECO:0007669"/>
    <property type="project" value="TreeGrafter"/>
</dbReference>
<organism evidence="20 21">
    <name type="scientific">Pyrrhoderma noxium</name>
    <dbReference type="NCBI Taxonomy" id="2282107"/>
    <lineage>
        <taxon>Eukaryota</taxon>
        <taxon>Fungi</taxon>
        <taxon>Dikarya</taxon>
        <taxon>Basidiomycota</taxon>
        <taxon>Agaricomycotina</taxon>
        <taxon>Agaricomycetes</taxon>
        <taxon>Hymenochaetales</taxon>
        <taxon>Hymenochaetaceae</taxon>
        <taxon>Pyrrhoderma</taxon>
    </lineage>
</organism>
<dbReference type="AlphaFoldDB" id="A0A286UQI5"/>
<comment type="subcellular location">
    <subcellularLocation>
        <location evidence="1">Nucleus</location>
    </subcellularLocation>
</comment>
<keyword evidence="6" id="KW-0677">Repeat</keyword>
<evidence type="ECO:0000259" key="17">
    <source>
        <dbReference type="PROSITE" id="PS51059"/>
    </source>
</evidence>
<evidence type="ECO:0000259" key="18">
    <source>
        <dbReference type="PROSITE" id="PS51060"/>
    </source>
</evidence>
<proteinExistence type="inferred from homology"/>
<dbReference type="GO" id="GO:0003950">
    <property type="term" value="F:NAD+ poly-ADP-ribosyltransferase activity"/>
    <property type="evidence" value="ECO:0007669"/>
    <property type="project" value="UniProtKB-UniRule"/>
</dbReference>
<keyword evidence="10 15" id="KW-0520">NAD</keyword>
<dbReference type="GO" id="GO:1990404">
    <property type="term" value="F:NAD+-protein mono-ADP-ribosyltransferase activity"/>
    <property type="evidence" value="ECO:0007669"/>
    <property type="project" value="TreeGrafter"/>
</dbReference>
<evidence type="ECO:0000256" key="7">
    <source>
        <dbReference type="ARBA" id="ARBA00022765"/>
    </source>
</evidence>
<dbReference type="GO" id="GO:0006302">
    <property type="term" value="P:double-strand break repair"/>
    <property type="evidence" value="ECO:0007669"/>
    <property type="project" value="TreeGrafter"/>
</dbReference>
<dbReference type="CDD" id="cd01437">
    <property type="entry name" value="parp_like"/>
    <property type="match status" value="1"/>
</dbReference>
<sequence length="670" mass="73408">MPPRRPSRKPTIDTSATQDSIDGSQSVPPVDAPRKSARQAAAAAKKAATVKLSETSTSTVPRKRAPKKNTATSDAPVSSASPSVPALKPTPSQDVTVAKSGAKRDRSESDDESAKQLQPASKKVKKSAEKSEDGKDTNKDAVNDSKKMVTILKRGAAPVDPCSPYISTHQVYVSPDGEVWDAMLNQTNIGMNANKFYVIQLLHPIGNDSACTLYVRWGRTGENGASQSKGPWSAQTAVKEFKKQFRTKTGTPWEGRKGMPAKSGKYTWLERDFNNESEETDSPPKSKAKASEKPVSEKIPESTLPNEVQSLCRLIFNMSFIDAALSAMNYDANKLPLGKLSKATILKGFAALKSLSEVIEDPTGAAQLGGFEKACMDLSGQYYSIIPHVFGRSKPTVISTMHQLKKELELVDALGDMEIAQKLIEEKGDKDENINPLDARFRSLDLESIQPINPESKEFTALAAYARNTHGATHSHYKVSIQTAFRVRRKFESDNWAKAGYDTMDGHRMLLWHGSRSTNFAGILSQGLRIAPPEAPVNGYMFGKGVYFADMMSKSYNYCYAQTSGNIGILLLCEVAARPHHELLDSDYQAEEGCKKAGKLATKGIGKTQPVDWQDAGDALDNEELKGCLMPKGEAQDVNPANAHLMYNEYIVYNTAQIKVKYLLMVKMQH</sequence>
<keyword evidence="4" id="KW-0548">Nucleotidyltransferase</keyword>
<keyword evidence="12" id="KW-0539">Nucleus</keyword>
<keyword evidence="9" id="KW-0862">Zinc</keyword>
<evidence type="ECO:0000256" key="15">
    <source>
        <dbReference type="RuleBase" id="RU362114"/>
    </source>
</evidence>
<evidence type="ECO:0000256" key="12">
    <source>
        <dbReference type="ARBA" id="ARBA00023242"/>
    </source>
</evidence>
<feature type="compositionally biased region" description="Basic and acidic residues" evidence="16">
    <location>
        <begin position="289"/>
        <end position="300"/>
    </location>
</feature>
<evidence type="ECO:0000313" key="20">
    <source>
        <dbReference type="EMBL" id="PAV21799.1"/>
    </source>
</evidence>
<dbReference type="CDD" id="cd07997">
    <property type="entry name" value="WGR_PARP"/>
    <property type="match status" value="1"/>
</dbReference>
<feature type="compositionally biased region" description="Basic and acidic residues" evidence="16">
    <location>
        <begin position="126"/>
        <end position="142"/>
    </location>
</feature>
<dbReference type="GO" id="GO:0008270">
    <property type="term" value="F:zinc ion binding"/>
    <property type="evidence" value="ECO:0007669"/>
    <property type="project" value="UniProtKB-KW"/>
</dbReference>
<accession>A0A286UQI5</accession>
<dbReference type="Gene3D" id="3.90.228.10">
    <property type="match status" value="1"/>
</dbReference>
<dbReference type="PROSITE" id="PS51060">
    <property type="entry name" value="PARP_ALPHA_HD"/>
    <property type="match status" value="1"/>
</dbReference>
<dbReference type="OrthoDB" id="2017365at2759"/>
<dbReference type="PANTHER" id="PTHR10459">
    <property type="entry name" value="DNA LIGASE"/>
    <property type="match status" value="1"/>
</dbReference>
<dbReference type="Gene3D" id="2.20.140.10">
    <property type="entry name" value="WGR domain"/>
    <property type="match status" value="1"/>
</dbReference>
<dbReference type="Pfam" id="PF00644">
    <property type="entry name" value="PARP"/>
    <property type="match status" value="1"/>
</dbReference>
<dbReference type="InterPro" id="IPR004102">
    <property type="entry name" value="Poly(ADP-ribose)pol_reg_dom"/>
</dbReference>
<dbReference type="InterPro" id="IPR008893">
    <property type="entry name" value="WGR_domain"/>
</dbReference>
<feature type="domain" description="PARP alpha-helical" evidence="18">
    <location>
        <begin position="301"/>
        <end position="425"/>
    </location>
</feature>
<dbReference type="InterPro" id="IPR012317">
    <property type="entry name" value="Poly(ADP-ribose)pol_cat_dom"/>
</dbReference>
<comment type="similarity">
    <text evidence="13">Belongs to the ARTD/PARP family.</text>
</comment>
<keyword evidence="11" id="KW-0238">DNA-binding</keyword>
<evidence type="ECO:0000256" key="8">
    <source>
        <dbReference type="ARBA" id="ARBA00022771"/>
    </source>
</evidence>
<gene>
    <name evidence="20" type="ORF">PNOK_0175600</name>
</gene>
<dbReference type="Gene3D" id="1.20.142.10">
    <property type="entry name" value="Poly(ADP-ribose) polymerase, regulatory domain"/>
    <property type="match status" value="1"/>
</dbReference>
<comment type="caution">
    <text evidence="20">The sequence shown here is derived from an EMBL/GenBank/DDBJ whole genome shotgun (WGS) entry which is preliminary data.</text>
</comment>
<dbReference type="SUPFAM" id="SSF142921">
    <property type="entry name" value="WGR domain-like"/>
    <property type="match status" value="1"/>
</dbReference>
<feature type="region of interest" description="Disordered" evidence="16">
    <location>
        <begin position="275"/>
        <end position="302"/>
    </location>
</feature>